<reference evidence="2 3" key="1">
    <citation type="submission" date="2021-02" db="EMBL/GenBank/DDBJ databases">
        <title>Actinophytocola xerophila sp. nov., isolated from soil of cotton cropping field.</title>
        <authorList>
            <person name="Huang R."/>
            <person name="Chen X."/>
            <person name="Ge X."/>
            <person name="Liu W."/>
        </authorList>
    </citation>
    <scope>NUCLEOTIDE SEQUENCE [LARGE SCALE GENOMIC DNA]</scope>
    <source>
        <strain evidence="2 3">S1-96</strain>
    </source>
</reference>
<dbReference type="InterPro" id="IPR043519">
    <property type="entry name" value="NT_sf"/>
</dbReference>
<dbReference type="Proteomes" id="UP001156441">
    <property type="component" value="Unassembled WGS sequence"/>
</dbReference>
<sequence>MTTGPYDLARKRRPTRPGGTVVSFLDAVVDRLGALPGVSAVTLGGSRARGTHRPDSDWDLALYYRGAFDPRDLRDIGWAGEVSELGAWGGGVFNGGAWLTVDGEHVDVHYRDLDVVEREIVEARAGRFRVEPLLFHLAGIPSYLVVGELATHRVLRGELPRPDYPDALRREAPGVWWGMAELVFGYARDGHAAHGRTAQATALVVQAATQTAHAVLAARGEWVTNEKGLLARAGLHDVDELVARADPVAAADAVRARCAGAVEAAQRR</sequence>
<dbReference type="Pfam" id="PF01909">
    <property type="entry name" value="NTP_transf_2"/>
    <property type="match status" value="1"/>
</dbReference>
<gene>
    <name evidence="2" type="ORF">JT362_14010</name>
</gene>
<evidence type="ECO:0000259" key="1">
    <source>
        <dbReference type="Pfam" id="PF01909"/>
    </source>
</evidence>
<name>A0ABT2J8P7_9PSEU</name>
<dbReference type="CDD" id="cd05403">
    <property type="entry name" value="NT_KNTase_like"/>
    <property type="match status" value="1"/>
</dbReference>
<dbReference type="EMBL" id="JAFFZE010000012">
    <property type="protein sequence ID" value="MCT2584235.1"/>
    <property type="molecule type" value="Genomic_DNA"/>
</dbReference>
<organism evidence="2 3">
    <name type="scientific">Actinophytocola gossypii</name>
    <dbReference type="NCBI Taxonomy" id="2812003"/>
    <lineage>
        <taxon>Bacteria</taxon>
        <taxon>Bacillati</taxon>
        <taxon>Actinomycetota</taxon>
        <taxon>Actinomycetes</taxon>
        <taxon>Pseudonocardiales</taxon>
        <taxon>Pseudonocardiaceae</taxon>
    </lineage>
</organism>
<accession>A0ABT2J8P7</accession>
<dbReference type="RefSeq" id="WP_260191641.1">
    <property type="nucleotide sequence ID" value="NZ_JAFFZE010000012.1"/>
</dbReference>
<dbReference type="SUPFAM" id="SSF81301">
    <property type="entry name" value="Nucleotidyltransferase"/>
    <property type="match status" value="1"/>
</dbReference>
<evidence type="ECO:0000313" key="2">
    <source>
        <dbReference type="EMBL" id="MCT2584235.1"/>
    </source>
</evidence>
<feature type="domain" description="Polymerase nucleotidyl transferase" evidence="1">
    <location>
        <begin position="29"/>
        <end position="84"/>
    </location>
</feature>
<keyword evidence="3" id="KW-1185">Reference proteome</keyword>
<dbReference type="InterPro" id="IPR002934">
    <property type="entry name" value="Polymerase_NTP_transf_dom"/>
</dbReference>
<evidence type="ECO:0000313" key="3">
    <source>
        <dbReference type="Proteomes" id="UP001156441"/>
    </source>
</evidence>
<protein>
    <submittedName>
        <fullName evidence="2">Nucleotidyltransferase domain-containing protein</fullName>
    </submittedName>
</protein>
<comment type="caution">
    <text evidence="2">The sequence shown here is derived from an EMBL/GenBank/DDBJ whole genome shotgun (WGS) entry which is preliminary data.</text>
</comment>
<proteinExistence type="predicted"/>
<dbReference type="Gene3D" id="3.30.460.10">
    <property type="entry name" value="Beta Polymerase, domain 2"/>
    <property type="match status" value="1"/>
</dbReference>